<gene>
    <name evidence="6" type="ORF">A4U43_C02F2660</name>
</gene>
<dbReference type="InterPro" id="IPR027443">
    <property type="entry name" value="IPNS-like_sf"/>
</dbReference>
<keyword evidence="1 3" id="KW-0479">Metal-binding</keyword>
<dbReference type="AlphaFoldDB" id="A0A5P1FFC0"/>
<keyword evidence="3" id="KW-0560">Oxidoreductase</keyword>
<evidence type="ECO:0000256" key="1">
    <source>
        <dbReference type="ARBA" id="ARBA00022723"/>
    </source>
</evidence>
<evidence type="ECO:0000256" key="3">
    <source>
        <dbReference type="RuleBase" id="RU003682"/>
    </source>
</evidence>
<feature type="compositionally biased region" description="Low complexity" evidence="4">
    <location>
        <begin position="36"/>
        <end position="48"/>
    </location>
</feature>
<keyword evidence="7" id="KW-1185">Reference proteome</keyword>
<dbReference type="Pfam" id="PF03171">
    <property type="entry name" value="2OG-FeII_Oxy"/>
    <property type="match status" value="1"/>
</dbReference>
<proteinExistence type="inferred from homology"/>
<evidence type="ECO:0000313" key="7">
    <source>
        <dbReference type="Proteomes" id="UP000243459"/>
    </source>
</evidence>
<evidence type="ECO:0000256" key="2">
    <source>
        <dbReference type="ARBA" id="ARBA00023004"/>
    </source>
</evidence>
<accession>A0A5P1FFC0</accession>
<name>A0A5P1FFC0_ASPOF</name>
<dbReference type="SUPFAM" id="SSF51197">
    <property type="entry name" value="Clavaminate synthase-like"/>
    <property type="match status" value="1"/>
</dbReference>
<dbReference type="Gramene" id="ONK77058">
    <property type="protein sequence ID" value="ONK77058"/>
    <property type="gene ID" value="A4U43_C02F2660"/>
</dbReference>
<dbReference type="PROSITE" id="PS51471">
    <property type="entry name" value="FE2OG_OXY"/>
    <property type="match status" value="1"/>
</dbReference>
<dbReference type="PANTHER" id="PTHR47991">
    <property type="entry name" value="OXOGLUTARATE/IRON-DEPENDENT DIOXYGENASE"/>
    <property type="match status" value="1"/>
</dbReference>
<dbReference type="InterPro" id="IPR044861">
    <property type="entry name" value="IPNS-like_FE2OG_OXY"/>
</dbReference>
<dbReference type="GO" id="GO:0046872">
    <property type="term" value="F:metal ion binding"/>
    <property type="evidence" value="ECO:0007669"/>
    <property type="project" value="UniProtKB-KW"/>
</dbReference>
<protein>
    <recommendedName>
        <fullName evidence="5">Fe2OG dioxygenase domain-containing protein</fullName>
    </recommendedName>
</protein>
<dbReference type="InterPro" id="IPR005123">
    <property type="entry name" value="Oxoglu/Fe-dep_dioxygenase_dom"/>
</dbReference>
<feature type="domain" description="Fe2OG dioxygenase" evidence="5">
    <location>
        <begin position="178"/>
        <end position="282"/>
    </location>
</feature>
<dbReference type="EMBL" id="CM007382">
    <property type="protein sequence ID" value="ONK77058.1"/>
    <property type="molecule type" value="Genomic_DNA"/>
</dbReference>
<dbReference type="GO" id="GO:0016491">
    <property type="term" value="F:oxidoreductase activity"/>
    <property type="evidence" value="ECO:0007669"/>
    <property type="project" value="UniProtKB-KW"/>
</dbReference>
<dbReference type="Gene3D" id="2.60.120.330">
    <property type="entry name" value="B-lactam Antibiotic, Isopenicillin N Synthase, Chain"/>
    <property type="match status" value="1"/>
</dbReference>
<comment type="similarity">
    <text evidence="3">Belongs to the iron/ascorbate-dependent oxidoreductase family.</text>
</comment>
<keyword evidence="2 3" id="KW-0408">Iron</keyword>
<evidence type="ECO:0000256" key="4">
    <source>
        <dbReference type="SAM" id="MobiDB-lite"/>
    </source>
</evidence>
<reference evidence="7" key="1">
    <citation type="journal article" date="2017" name="Nat. Commun.">
        <title>The asparagus genome sheds light on the origin and evolution of a young Y chromosome.</title>
        <authorList>
            <person name="Harkess A."/>
            <person name="Zhou J."/>
            <person name="Xu C."/>
            <person name="Bowers J.E."/>
            <person name="Van der Hulst R."/>
            <person name="Ayyampalayam S."/>
            <person name="Mercati F."/>
            <person name="Riccardi P."/>
            <person name="McKain M.R."/>
            <person name="Kakrana A."/>
            <person name="Tang H."/>
            <person name="Ray J."/>
            <person name="Groenendijk J."/>
            <person name="Arikit S."/>
            <person name="Mathioni S.M."/>
            <person name="Nakano M."/>
            <person name="Shan H."/>
            <person name="Telgmann-Rauber A."/>
            <person name="Kanno A."/>
            <person name="Yue Z."/>
            <person name="Chen H."/>
            <person name="Li W."/>
            <person name="Chen Y."/>
            <person name="Xu X."/>
            <person name="Zhang Y."/>
            <person name="Luo S."/>
            <person name="Chen H."/>
            <person name="Gao J."/>
            <person name="Mao Z."/>
            <person name="Pires J.C."/>
            <person name="Luo M."/>
            <person name="Kudrna D."/>
            <person name="Wing R.A."/>
            <person name="Meyers B.C."/>
            <person name="Yi K."/>
            <person name="Kong H."/>
            <person name="Lavrijsen P."/>
            <person name="Sunseri F."/>
            <person name="Falavigna A."/>
            <person name="Ye Y."/>
            <person name="Leebens-Mack J.H."/>
            <person name="Chen G."/>
        </authorList>
    </citation>
    <scope>NUCLEOTIDE SEQUENCE [LARGE SCALE GENOMIC DNA]</scope>
    <source>
        <strain evidence="7">cv. DH0086</strain>
    </source>
</reference>
<sequence>MHSLPTSSLPLRTATHPSPSAWTSPHNGRARRRRPIASPSPTSPSVPLRYVNARPTAVPAVRRGGDHGVAARRGGVRRSGEFFGGPAEEKGRFGNDPVSYQGYGSRLGVEKGAVLDWGDYFYLEVFPEGRRVLEKWPGSCRDATEEYSNQVLSLCTTLTKLLSKSLGLHEDFLLQKFGSEHVQAGIRVNYYPKCPQPDLTLGLSPHSDPGGLTVLLADDDVEGLQVRKGDKWVVVKPVANAFIVNVADQVQVISNGIYKSVEHRVTTNSTKDRLSIAFFYSPNNDVPIEPAPELVSSENPAQYTRTTYREYRLYIRKKGPSGKSQKYRMSNFVLESSDRSKLETKASEILRNFSSASRLQISDALRMNMEAHRKSHNQLDLTIVAVIRFVIRFEEETWCLDITDAVGLDSILAGLPVDKKDNHQYKAHCLIA</sequence>
<evidence type="ECO:0000313" key="6">
    <source>
        <dbReference type="EMBL" id="ONK77058.1"/>
    </source>
</evidence>
<organism evidence="6 7">
    <name type="scientific">Asparagus officinalis</name>
    <name type="common">Garden asparagus</name>
    <dbReference type="NCBI Taxonomy" id="4686"/>
    <lineage>
        <taxon>Eukaryota</taxon>
        <taxon>Viridiplantae</taxon>
        <taxon>Streptophyta</taxon>
        <taxon>Embryophyta</taxon>
        <taxon>Tracheophyta</taxon>
        <taxon>Spermatophyta</taxon>
        <taxon>Magnoliopsida</taxon>
        <taxon>Liliopsida</taxon>
        <taxon>Asparagales</taxon>
        <taxon>Asparagaceae</taxon>
        <taxon>Asparagoideae</taxon>
        <taxon>Asparagus</taxon>
    </lineage>
</organism>
<feature type="region of interest" description="Disordered" evidence="4">
    <location>
        <begin position="1"/>
        <end position="48"/>
    </location>
</feature>
<evidence type="ECO:0000259" key="5">
    <source>
        <dbReference type="PROSITE" id="PS51471"/>
    </source>
</evidence>
<dbReference type="InterPro" id="IPR050295">
    <property type="entry name" value="Plant_2OG-oxidoreductases"/>
</dbReference>
<dbReference type="Proteomes" id="UP000243459">
    <property type="component" value="Chromosome 2"/>
</dbReference>
<feature type="compositionally biased region" description="Polar residues" evidence="4">
    <location>
        <begin position="1"/>
        <end position="23"/>
    </location>
</feature>